<evidence type="ECO:0000259" key="15">
    <source>
        <dbReference type="PROSITE" id="PS50862"/>
    </source>
</evidence>
<dbReference type="CDD" id="cd04322">
    <property type="entry name" value="LysRS_N"/>
    <property type="match status" value="1"/>
</dbReference>
<feature type="binding site" evidence="13">
    <location>
        <position position="442"/>
    </location>
    <ligand>
        <name>Mg(2+)</name>
        <dbReference type="ChEBI" id="CHEBI:18420"/>
        <label>2</label>
    </ligand>
</feature>
<dbReference type="GO" id="GO:0005829">
    <property type="term" value="C:cytosol"/>
    <property type="evidence" value="ECO:0007669"/>
    <property type="project" value="UniProtKB-ARBA"/>
</dbReference>
<dbReference type="OrthoDB" id="9802326at2"/>
<evidence type="ECO:0000256" key="14">
    <source>
        <dbReference type="RuleBase" id="RU000336"/>
    </source>
</evidence>
<gene>
    <name evidence="13" type="primary">lysS</name>
    <name evidence="16" type="ORF">SAMN05216387_11351</name>
</gene>
<keyword evidence="11 13" id="KW-0030">Aminoacyl-tRNA synthetase</keyword>
<dbReference type="Gene3D" id="2.40.50.140">
    <property type="entry name" value="Nucleic acid-binding proteins"/>
    <property type="match status" value="1"/>
</dbReference>
<evidence type="ECO:0000256" key="5">
    <source>
        <dbReference type="ARBA" id="ARBA00022598"/>
    </source>
</evidence>
<dbReference type="PRINTS" id="PR00982">
    <property type="entry name" value="TRNASYNTHLYS"/>
</dbReference>
<dbReference type="EC" id="6.1.1.6" evidence="13"/>
<dbReference type="NCBIfam" id="NF001756">
    <property type="entry name" value="PRK00484.1"/>
    <property type="match status" value="1"/>
</dbReference>
<evidence type="ECO:0000256" key="2">
    <source>
        <dbReference type="ARBA" id="ARBA00008226"/>
    </source>
</evidence>
<evidence type="ECO:0000256" key="8">
    <source>
        <dbReference type="ARBA" id="ARBA00022840"/>
    </source>
</evidence>
<evidence type="ECO:0000256" key="6">
    <source>
        <dbReference type="ARBA" id="ARBA00022723"/>
    </source>
</evidence>
<keyword evidence="17" id="KW-1185">Reference proteome</keyword>
<dbReference type="InterPro" id="IPR002313">
    <property type="entry name" value="Lys-tRNA-ligase_II"/>
</dbReference>
<evidence type="ECO:0000256" key="4">
    <source>
        <dbReference type="ARBA" id="ARBA00022490"/>
    </source>
</evidence>
<dbReference type="InterPro" id="IPR004365">
    <property type="entry name" value="NA-bd_OB_tRNA"/>
</dbReference>
<evidence type="ECO:0000313" key="16">
    <source>
        <dbReference type="EMBL" id="SEL51414.1"/>
    </source>
</evidence>
<keyword evidence="10 13" id="KW-0648">Protein biosynthesis</keyword>
<evidence type="ECO:0000256" key="12">
    <source>
        <dbReference type="ARBA" id="ARBA00048573"/>
    </source>
</evidence>
<reference evidence="16 17" key="1">
    <citation type="submission" date="2016-10" db="EMBL/GenBank/DDBJ databases">
        <authorList>
            <person name="de Groot N.N."/>
        </authorList>
    </citation>
    <scope>NUCLEOTIDE SEQUENCE [LARGE SCALE GENOMIC DNA]</scope>
    <source>
        <strain evidence="16 17">Nv1</strain>
    </source>
</reference>
<dbReference type="InterPro" id="IPR006195">
    <property type="entry name" value="aa-tRNA-synth_II"/>
</dbReference>
<organism evidence="16 17">
    <name type="scientific">Nitrosovibrio tenuis</name>
    <dbReference type="NCBI Taxonomy" id="1233"/>
    <lineage>
        <taxon>Bacteria</taxon>
        <taxon>Pseudomonadati</taxon>
        <taxon>Pseudomonadota</taxon>
        <taxon>Betaproteobacteria</taxon>
        <taxon>Nitrosomonadales</taxon>
        <taxon>Nitrosomonadaceae</taxon>
        <taxon>Nitrosovibrio</taxon>
    </lineage>
</organism>
<dbReference type="GO" id="GO:0042803">
    <property type="term" value="F:protein homodimerization activity"/>
    <property type="evidence" value="ECO:0007669"/>
    <property type="project" value="UniProtKB-ARBA"/>
</dbReference>
<dbReference type="HAMAP" id="MF_00252">
    <property type="entry name" value="Lys_tRNA_synth_class2"/>
    <property type="match status" value="1"/>
</dbReference>
<dbReference type="CDD" id="cd00775">
    <property type="entry name" value="LysRS_core"/>
    <property type="match status" value="1"/>
</dbReference>
<dbReference type="InterPro" id="IPR018149">
    <property type="entry name" value="Lys-tRNA-synth_II_C"/>
</dbReference>
<evidence type="ECO:0000256" key="10">
    <source>
        <dbReference type="ARBA" id="ARBA00022917"/>
    </source>
</evidence>
<dbReference type="GO" id="GO:0004824">
    <property type="term" value="F:lysine-tRNA ligase activity"/>
    <property type="evidence" value="ECO:0007669"/>
    <property type="project" value="UniProtKB-UniRule"/>
</dbReference>
<keyword evidence="9 13" id="KW-0460">Magnesium</keyword>
<dbReference type="AlphaFoldDB" id="A0A1H7QUL7"/>
<dbReference type="STRING" id="1233.SAMN05216387_11351"/>
<comment type="subcellular location">
    <subcellularLocation>
        <location evidence="1 13">Cytoplasm</location>
    </subcellularLocation>
</comment>
<evidence type="ECO:0000256" key="9">
    <source>
        <dbReference type="ARBA" id="ARBA00022842"/>
    </source>
</evidence>
<feature type="binding site" evidence="13">
    <location>
        <position position="442"/>
    </location>
    <ligand>
        <name>Mg(2+)</name>
        <dbReference type="ChEBI" id="CHEBI:18420"/>
        <label>1</label>
    </ligand>
</feature>
<dbReference type="EMBL" id="FOBH01000013">
    <property type="protein sequence ID" value="SEL51414.1"/>
    <property type="molecule type" value="Genomic_DNA"/>
</dbReference>
<evidence type="ECO:0000256" key="11">
    <source>
        <dbReference type="ARBA" id="ARBA00023146"/>
    </source>
</evidence>
<dbReference type="GO" id="GO:0000287">
    <property type="term" value="F:magnesium ion binding"/>
    <property type="evidence" value="ECO:0007669"/>
    <property type="project" value="UniProtKB-UniRule"/>
</dbReference>
<dbReference type="FunFam" id="2.40.50.140:FF:000024">
    <property type="entry name" value="Lysine--tRNA ligase"/>
    <property type="match status" value="1"/>
</dbReference>
<dbReference type="GO" id="GO:0006430">
    <property type="term" value="P:lysyl-tRNA aminoacylation"/>
    <property type="evidence" value="ECO:0007669"/>
    <property type="project" value="UniProtKB-UniRule"/>
</dbReference>
<dbReference type="GO" id="GO:0000049">
    <property type="term" value="F:tRNA binding"/>
    <property type="evidence" value="ECO:0007669"/>
    <property type="project" value="TreeGrafter"/>
</dbReference>
<comment type="cofactor">
    <cofactor evidence="13 14">
        <name>Mg(2+)</name>
        <dbReference type="ChEBI" id="CHEBI:18420"/>
    </cofactor>
    <text evidence="13 14">Binds 3 Mg(2+) ions per subunit.</text>
</comment>
<dbReference type="Pfam" id="PF00152">
    <property type="entry name" value="tRNA-synt_2"/>
    <property type="match status" value="1"/>
</dbReference>
<dbReference type="PROSITE" id="PS50862">
    <property type="entry name" value="AA_TRNA_LIGASE_II"/>
    <property type="match status" value="1"/>
</dbReference>
<sequence>MGKNKDELNDLKRIDELDQIKDRSVRQEAERAVIDTWSLTEERRAKLAALREAGSAFPNDFRRSDLAADLHYHYANYSGEALEAEPRTVSVAGRMILKRVMGKASFASIQDMSERIQLYIATDVAGADTHAAFKHYDLGDILGAEGTLFRTRTGELSVRVTSLRLLTKSLRPLPEKFHGLTDQEQKYRQRYLDLITNEDSRKVFITRSRIMQAIRECLGARSYLEVETPMMHPIPGGAAARPFVTHHNALDTKLYLRIAPELYLKRLVIGGMERVFEINRSFRNEGISTRHNPEFTMLEFYEAYQDYAYLMDFTEIMLREIAEKVLGTTRITYQGREIDLVQPFERLTITQAIQRFHPEYTDAQLGDRAFLIAKLDALGISYKPADGIGGLQLTLFDETTEHLLFEPTFIIDYPAEVSPLARRKDSNPSVTDRFELYIAGREIANGFSELNDPEDQKARFQEQARAKEAGDAEAMHYDADYIRALEYGLPPTAGEGIGIDRLVMLFTDSPSIRDVILFPQLRRED</sequence>
<keyword evidence="6 13" id="KW-0479">Metal-binding</keyword>
<keyword evidence="8 13" id="KW-0067">ATP-binding</keyword>
<keyword evidence="7 13" id="KW-0547">Nucleotide-binding</keyword>
<protein>
    <recommendedName>
        <fullName evidence="13">Lysine--tRNA ligase</fullName>
        <ecNumber evidence="13">6.1.1.6</ecNumber>
    </recommendedName>
    <alternativeName>
        <fullName evidence="13">Lysyl-tRNA synthetase</fullName>
        <shortName evidence="13">LysRS</shortName>
    </alternativeName>
</protein>
<evidence type="ECO:0000256" key="3">
    <source>
        <dbReference type="ARBA" id="ARBA00011738"/>
    </source>
</evidence>
<evidence type="ECO:0000313" key="17">
    <source>
        <dbReference type="Proteomes" id="UP000198620"/>
    </source>
</evidence>
<name>A0A1H7QUL7_9PROT</name>
<dbReference type="SUPFAM" id="SSF55681">
    <property type="entry name" value="Class II aaRS and biotin synthetases"/>
    <property type="match status" value="1"/>
</dbReference>
<feature type="binding site" evidence="13">
    <location>
        <position position="435"/>
    </location>
    <ligand>
        <name>Mg(2+)</name>
        <dbReference type="ChEBI" id="CHEBI:18420"/>
        <label>1</label>
    </ligand>
</feature>
<dbReference type="Pfam" id="PF01336">
    <property type="entry name" value="tRNA_anti-codon"/>
    <property type="match status" value="1"/>
</dbReference>
<dbReference type="InterPro" id="IPR045864">
    <property type="entry name" value="aa-tRNA-synth_II/BPL/LPL"/>
</dbReference>
<comment type="subunit">
    <text evidence="3 13">Homodimer.</text>
</comment>
<dbReference type="FunFam" id="3.30.930.10:FF:000001">
    <property type="entry name" value="Lysine--tRNA ligase"/>
    <property type="match status" value="1"/>
</dbReference>
<keyword evidence="4 13" id="KW-0963">Cytoplasm</keyword>
<evidence type="ECO:0000256" key="1">
    <source>
        <dbReference type="ARBA" id="ARBA00004496"/>
    </source>
</evidence>
<dbReference type="RefSeq" id="WP_090829381.1">
    <property type="nucleotide sequence ID" value="NZ_FOBH01000013.1"/>
</dbReference>
<accession>A0A1H7QUL7</accession>
<keyword evidence="5 13" id="KW-0436">Ligase</keyword>
<dbReference type="InterPro" id="IPR044136">
    <property type="entry name" value="Lys-tRNA-ligase_II_N"/>
</dbReference>
<dbReference type="GO" id="GO:0005524">
    <property type="term" value="F:ATP binding"/>
    <property type="evidence" value="ECO:0007669"/>
    <property type="project" value="UniProtKB-UniRule"/>
</dbReference>
<comment type="catalytic activity">
    <reaction evidence="12 13 14">
        <text>tRNA(Lys) + L-lysine + ATP = L-lysyl-tRNA(Lys) + AMP + diphosphate</text>
        <dbReference type="Rhea" id="RHEA:20792"/>
        <dbReference type="Rhea" id="RHEA-COMP:9696"/>
        <dbReference type="Rhea" id="RHEA-COMP:9697"/>
        <dbReference type="ChEBI" id="CHEBI:30616"/>
        <dbReference type="ChEBI" id="CHEBI:32551"/>
        <dbReference type="ChEBI" id="CHEBI:33019"/>
        <dbReference type="ChEBI" id="CHEBI:78442"/>
        <dbReference type="ChEBI" id="CHEBI:78529"/>
        <dbReference type="ChEBI" id="CHEBI:456215"/>
        <dbReference type="EC" id="6.1.1.6"/>
    </reaction>
</comment>
<comment type="similarity">
    <text evidence="2 13">Belongs to the class-II aminoacyl-tRNA synthetase family.</text>
</comment>
<proteinExistence type="inferred from homology"/>
<dbReference type="PANTHER" id="PTHR42918">
    <property type="entry name" value="LYSYL-TRNA SYNTHETASE"/>
    <property type="match status" value="1"/>
</dbReference>
<dbReference type="Gene3D" id="3.30.930.10">
    <property type="entry name" value="Bira Bifunctional Protein, Domain 2"/>
    <property type="match status" value="1"/>
</dbReference>
<dbReference type="Proteomes" id="UP000198620">
    <property type="component" value="Unassembled WGS sequence"/>
</dbReference>
<dbReference type="PANTHER" id="PTHR42918:SF15">
    <property type="entry name" value="LYSINE--TRNA LIGASE, CHLOROPLASTIC_MITOCHONDRIAL"/>
    <property type="match status" value="1"/>
</dbReference>
<feature type="domain" description="Aminoacyl-transfer RNA synthetases class-II family profile" evidence="15">
    <location>
        <begin position="207"/>
        <end position="519"/>
    </location>
</feature>
<evidence type="ECO:0000256" key="7">
    <source>
        <dbReference type="ARBA" id="ARBA00022741"/>
    </source>
</evidence>
<dbReference type="NCBIfam" id="TIGR00499">
    <property type="entry name" value="lysS_bact"/>
    <property type="match status" value="1"/>
</dbReference>
<dbReference type="InterPro" id="IPR012340">
    <property type="entry name" value="NA-bd_OB-fold"/>
</dbReference>
<dbReference type="InterPro" id="IPR004364">
    <property type="entry name" value="Aa-tRNA-synt_II"/>
</dbReference>
<evidence type="ECO:0000256" key="13">
    <source>
        <dbReference type="HAMAP-Rule" id="MF_00252"/>
    </source>
</evidence>
<dbReference type="SUPFAM" id="SSF50249">
    <property type="entry name" value="Nucleic acid-binding proteins"/>
    <property type="match status" value="1"/>
</dbReference>